<evidence type="ECO:0000313" key="4">
    <source>
        <dbReference type="Proteomes" id="UP000199126"/>
    </source>
</evidence>
<dbReference type="Gene3D" id="1.10.10.10">
    <property type="entry name" value="Winged helix-like DNA-binding domain superfamily/Winged helix DNA-binding domain"/>
    <property type="match status" value="1"/>
</dbReference>
<evidence type="ECO:0000313" key="3">
    <source>
        <dbReference type="EMBL" id="SEP16191.1"/>
    </source>
</evidence>
<dbReference type="AlphaFoldDB" id="A0A1H8VL95"/>
<evidence type="ECO:0000259" key="2">
    <source>
        <dbReference type="Pfam" id="PF24042"/>
    </source>
</evidence>
<dbReference type="SUPFAM" id="SSF46785">
    <property type="entry name" value="Winged helix' DNA-binding domain"/>
    <property type="match status" value="1"/>
</dbReference>
<dbReference type="Pfam" id="PF24038">
    <property type="entry name" value="DUF7347"/>
    <property type="match status" value="1"/>
</dbReference>
<gene>
    <name evidence="3" type="ORF">SAMN04487948_11790</name>
</gene>
<name>A0A1H8VL95_9EURY</name>
<feature type="domain" description="DUF7347" evidence="1">
    <location>
        <begin position="14"/>
        <end position="90"/>
    </location>
</feature>
<keyword evidence="4" id="KW-1185">Reference proteome</keyword>
<protein>
    <submittedName>
        <fullName evidence="3">Helix-turn-helix domain-containing protein</fullName>
    </submittedName>
</protein>
<evidence type="ECO:0000259" key="1">
    <source>
        <dbReference type="Pfam" id="PF24038"/>
    </source>
</evidence>
<organism evidence="3 4">
    <name type="scientific">Halogranum amylolyticum</name>
    <dbReference type="NCBI Taxonomy" id="660520"/>
    <lineage>
        <taxon>Archaea</taxon>
        <taxon>Methanobacteriati</taxon>
        <taxon>Methanobacteriota</taxon>
        <taxon>Stenosarchaea group</taxon>
        <taxon>Halobacteria</taxon>
        <taxon>Halobacteriales</taxon>
        <taxon>Haloferacaceae</taxon>
    </lineage>
</organism>
<dbReference type="InterPro" id="IPR055775">
    <property type="entry name" value="DUF7351"/>
</dbReference>
<accession>A0A1H8VL95</accession>
<dbReference type="InterPro" id="IPR011991">
    <property type="entry name" value="ArsR-like_HTH"/>
</dbReference>
<feature type="domain" description="DUF7351" evidence="2">
    <location>
        <begin position="108"/>
        <end position="294"/>
    </location>
</feature>
<dbReference type="InterPro" id="IPR036388">
    <property type="entry name" value="WH-like_DNA-bd_sf"/>
</dbReference>
<proteinExistence type="predicted"/>
<dbReference type="OrthoDB" id="8482at2157"/>
<dbReference type="EMBL" id="FODV01000017">
    <property type="protein sequence ID" value="SEP16191.1"/>
    <property type="molecule type" value="Genomic_DNA"/>
</dbReference>
<sequence>MSEAESEEGSKITPEAAFAAIGNETRLRILHELWDAAEGPVPFTDLRKRVGMRDSSQFNYHLEQLIGPFVRKTEEGYRLRVAGAEIIWAVMMETYAAPVRLDPFEISGTCVVCGSSLRARYDDGMLFVECSACGQAHEGGLFSATGLLGRTNEEIVAAFHYQIRRVQTLSTKGVCWGCDGAVTPVVMNDQEDVPERVPDDYGTTLYQFGVKYECEHCTRWSSHAIGLVLLSHPTVIGFYDEHGIDLINTPYWEFAWSVSDERTTLVSQDPWLARVTIPLGDEELRATIDGELTITEIERVDVEATAEADETA</sequence>
<dbReference type="InterPro" id="IPR036390">
    <property type="entry name" value="WH_DNA-bd_sf"/>
</dbReference>
<reference evidence="4" key="1">
    <citation type="submission" date="2016-10" db="EMBL/GenBank/DDBJ databases">
        <authorList>
            <person name="Varghese N."/>
            <person name="Submissions S."/>
        </authorList>
    </citation>
    <scope>NUCLEOTIDE SEQUENCE [LARGE SCALE GENOMIC DNA]</scope>
    <source>
        <strain evidence="4">CGMCC 1.10121</strain>
    </source>
</reference>
<dbReference type="InterPro" id="IPR055771">
    <property type="entry name" value="DUF7347"/>
</dbReference>
<dbReference type="CDD" id="cd00090">
    <property type="entry name" value="HTH_ARSR"/>
    <property type="match status" value="1"/>
</dbReference>
<dbReference type="Pfam" id="PF24042">
    <property type="entry name" value="DUF7351"/>
    <property type="match status" value="1"/>
</dbReference>
<dbReference type="RefSeq" id="WP_089827219.1">
    <property type="nucleotide sequence ID" value="NZ_FODV01000017.1"/>
</dbReference>
<dbReference type="Proteomes" id="UP000199126">
    <property type="component" value="Unassembled WGS sequence"/>
</dbReference>